<organism evidence="3 4">
    <name type="scientific">Aequorivita xiaoshiensis</name>
    <dbReference type="NCBI Taxonomy" id="2874476"/>
    <lineage>
        <taxon>Bacteria</taxon>
        <taxon>Pseudomonadati</taxon>
        <taxon>Bacteroidota</taxon>
        <taxon>Flavobacteriia</taxon>
        <taxon>Flavobacteriales</taxon>
        <taxon>Flavobacteriaceae</taxon>
        <taxon>Aequorivita</taxon>
    </lineage>
</organism>
<sequence>MKNLPSFTSILFLLFSLHSCATFSSVDFDNQHIIDGNSDLSLGNSSSKKVNHNTWNELLKKHVQANGLVDYNEFIKDEAKLSNYLKMLSLNHPDSTWNRREVLAYYINLYNAATIKLIIENYPVKSIKDISRPWSKNRILIGGEMISLNTIEHGILRKMNEPRIHFALNCASISCPKLSNEAFTAHKIEQQLERVTNDFINSKENNISISEAKISSIFKWYKKDFLVYEKKDLIGFINQYSKVKINSNTRISYLDYDWSLNEKI</sequence>
<comment type="caution">
    <text evidence="3">The sequence shown here is derived from an EMBL/GenBank/DDBJ whole genome shotgun (WGS) entry which is preliminary data.</text>
</comment>
<feature type="signal peptide" evidence="1">
    <location>
        <begin position="1"/>
        <end position="21"/>
    </location>
</feature>
<dbReference type="GO" id="GO:0045454">
    <property type="term" value="P:cell redox homeostasis"/>
    <property type="evidence" value="ECO:0007669"/>
    <property type="project" value="TreeGrafter"/>
</dbReference>
<evidence type="ECO:0000313" key="3">
    <source>
        <dbReference type="EMBL" id="MCG2432033.1"/>
    </source>
</evidence>
<dbReference type="PANTHER" id="PTHR34386">
    <property type="entry name" value="GLUTAREDOXIN"/>
    <property type="match status" value="1"/>
</dbReference>
<dbReference type="Proteomes" id="UP001139462">
    <property type="component" value="Unassembled WGS sequence"/>
</dbReference>
<dbReference type="RefSeq" id="WP_237609105.1">
    <property type="nucleotide sequence ID" value="NZ_JAIRBB010000016.1"/>
</dbReference>
<keyword evidence="1" id="KW-0732">Signal</keyword>
<dbReference type="Pfam" id="PF04784">
    <property type="entry name" value="DUF547"/>
    <property type="match status" value="1"/>
</dbReference>
<accession>A0A9X1R1Z9</accession>
<dbReference type="GO" id="GO:0009055">
    <property type="term" value="F:electron transfer activity"/>
    <property type="evidence" value="ECO:0007669"/>
    <property type="project" value="TreeGrafter"/>
</dbReference>
<feature type="domain" description="DUF547" evidence="2">
    <location>
        <begin position="96"/>
        <end position="200"/>
    </location>
</feature>
<feature type="chain" id="PRO_5040948482" evidence="1">
    <location>
        <begin position="22"/>
        <end position="264"/>
    </location>
</feature>
<dbReference type="EMBL" id="JAIRBB010000016">
    <property type="protein sequence ID" value="MCG2432033.1"/>
    <property type="molecule type" value="Genomic_DNA"/>
</dbReference>
<keyword evidence="4" id="KW-1185">Reference proteome</keyword>
<dbReference type="AlphaFoldDB" id="A0A9X1R1Z9"/>
<gene>
    <name evidence="3" type="ORF">K8344_12955</name>
</gene>
<name>A0A9X1R1Z9_9FLAO</name>
<evidence type="ECO:0000256" key="1">
    <source>
        <dbReference type="SAM" id="SignalP"/>
    </source>
</evidence>
<dbReference type="PANTHER" id="PTHR34386:SF1">
    <property type="entry name" value="GLUTAREDOXIN-LIKE PROTEIN NRDH"/>
    <property type="match status" value="1"/>
</dbReference>
<evidence type="ECO:0000313" key="4">
    <source>
        <dbReference type="Proteomes" id="UP001139462"/>
    </source>
</evidence>
<dbReference type="InterPro" id="IPR006869">
    <property type="entry name" value="DUF547"/>
</dbReference>
<proteinExistence type="predicted"/>
<evidence type="ECO:0000259" key="2">
    <source>
        <dbReference type="Pfam" id="PF04784"/>
    </source>
</evidence>
<dbReference type="InterPro" id="IPR051548">
    <property type="entry name" value="Grx-like_ET"/>
</dbReference>
<reference evidence="3" key="1">
    <citation type="submission" date="2021-09" db="EMBL/GenBank/DDBJ databases">
        <title>Genome of Aequorivita sp. strain F64183.</title>
        <authorList>
            <person name="Wang Y."/>
        </authorList>
    </citation>
    <scope>NUCLEOTIDE SEQUENCE</scope>
    <source>
        <strain evidence="3">F64183</strain>
    </source>
</reference>
<protein>
    <submittedName>
        <fullName evidence="3">DUF547 domain-containing protein</fullName>
    </submittedName>
</protein>